<gene>
    <name evidence="7" type="ORF">FSP39_003460</name>
</gene>
<organism evidence="7 8">
    <name type="scientific">Pinctada imbricata</name>
    <name type="common">Atlantic pearl-oyster</name>
    <name type="synonym">Pinctada martensii</name>
    <dbReference type="NCBI Taxonomy" id="66713"/>
    <lineage>
        <taxon>Eukaryota</taxon>
        <taxon>Metazoa</taxon>
        <taxon>Spiralia</taxon>
        <taxon>Lophotrochozoa</taxon>
        <taxon>Mollusca</taxon>
        <taxon>Bivalvia</taxon>
        <taxon>Autobranchia</taxon>
        <taxon>Pteriomorphia</taxon>
        <taxon>Pterioida</taxon>
        <taxon>Pterioidea</taxon>
        <taxon>Pteriidae</taxon>
        <taxon>Pinctada</taxon>
    </lineage>
</organism>
<dbReference type="Proteomes" id="UP001186944">
    <property type="component" value="Unassembled WGS sequence"/>
</dbReference>
<proteinExistence type="inferred from homology"/>
<evidence type="ECO:0008006" key="9">
    <source>
        <dbReference type="Google" id="ProtNLM"/>
    </source>
</evidence>
<reference evidence="7" key="1">
    <citation type="submission" date="2019-08" db="EMBL/GenBank/DDBJ databases">
        <title>The improved chromosome-level genome for the pearl oyster Pinctada fucata martensii using PacBio sequencing and Hi-C.</title>
        <authorList>
            <person name="Zheng Z."/>
        </authorList>
    </citation>
    <scope>NUCLEOTIDE SEQUENCE</scope>
    <source>
        <strain evidence="7">ZZ-2019</strain>
        <tissue evidence="7">Adductor muscle</tissue>
    </source>
</reference>
<dbReference type="InterPro" id="IPR006043">
    <property type="entry name" value="NCS2"/>
</dbReference>
<evidence type="ECO:0000256" key="3">
    <source>
        <dbReference type="ARBA" id="ARBA00022692"/>
    </source>
</evidence>
<dbReference type="EMBL" id="VSWD01000012">
    <property type="protein sequence ID" value="KAK3085448.1"/>
    <property type="molecule type" value="Genomic_DNA"/>
</dbReference>
<comment type="subcellular location">
    <subcellularLocation>
        <location evidence="1">Membrane</location>
        <topology evidence="1">Multi-pass membrane protein</topology>
    </subcellularLocation>
</comment>
<feature type="transmembrane region" description="Helical" evidence="6">
    <location>
        <begin position="310"/>
        <end position="336"/>
    </location>
</feature>
<accession>A0AA88XHU6</accession>
<protein>
    <recommendedName>
        <fullName evidence="9">Solute carrier family 23 member 2</fullName>
    </recommendedName>
</protein>
<dbReference type="AlphaFoldDB" id="A0AA88XHU6"/>
<evidence type="ECO:0000256" key="6">
    <source>
        <dbReference type="SAM" id="Phobius"/>
    </source>
</evidence>
<dbReference type="GO" id="GO:0022857">
    <property type="term" value="F:transmembrane transporter activity"/>
    <property type="evidence" value="ECO:0007669"/>
    <property type="project" value="InterPro"/>
</dbReference>
<feature type="transmembrane region" description="Helical" evidence="6">
    <location>
        <begin position="215"/>
        <end position="235"/>
    </location>
</feature>
<evidence type="ECO:0000256" key="4">
    <source>
        <dbReference type="ARBA" id="ARBA00022989"/>
    </source>
</evidence>
<feature type="transmembrane region" description="Helical" evidence="6">
    <location>
        <begin position="457"/>
        <end position="479"/>
    </location>
</feature>
<evidence type="ECO:0000256" key="2">
    <source>
        <dbReference type="ARBA" id="ARBA00008821"/>
    </source>
</evidence>
<evidence type="ECO:0000256" key="1">
    <source>
        <dbReference type="ARBA" id="ARBA00004141"/>
    </source>
</evidence>
<keyword evidence="3 6" id="KW-0812">Transmembrane</keyword>
<comment type="similarity">
    <text evidence="2">Belongs to the nucleobase:cation symporter-2 (NCS2) (TC 2.A.40) family.</text>
</comment>
<feature type="transmembrane region" description="Helical" evidence="6">
    <location>
        <begin position="270"/>
        <end position="290"/>
    </location>
</feature>
<comment type="caution">
    <text evidence="7">The sequence shown here is derived from an EMBL/GenBank/DDBJ whole genome shotgun (WGS) entry which is preliminary data.</text>
</comment>
<name>A0AA88XHU6_PINIB</name>
<feature type="transmembrane region" description="Helical" evidence="6">
    <location>
        <begin position="554"/>
        <end position="574"/>
    </location>
</feature>
<dbReference type="GO" id="GO:0016020">
    <property type="term" value="C:membrane"/>
    <property type="evidence" value="ECO:0007669"/>
    <property type="project" value="UniProtKB-SubCell"/>
</dbReference>
<keyword evidence="5 6" id="KW-0472">Membrane</keyword>
<keyword evidence="4 6" id="KW-1133">Transmembrane helix</keyword>
<dbReference type="PANTHER" id="PTHR11119">
    <property type="entry name" value="XANTHINE-URACIL / VITAMIN C PERMEASE FAMILY MEMBER"/>
    <property type="match status" value="1"/>
</dbReference>
<evidence type="ECO:0000313" key="7">
    <source>
        <dbReference type="EMBL" id="KAK3085448.1"/>
    </source>
</evidence>
<feature type="transmembrane region" description="Helical" evidence="6">
    <location>
        <begin position="140"/>
        <end position="160"/>
    </location>
</feature>
<feature type="transmembrane region" description="Helical" evidence="6">
    <location>
        <begin position="97"/>
        <end position="120"/>
    </location>
</feature>
<dbReference type="Pfam" id="PF00860">
    <property type="entry name" value="Xan_ur_permease"/>
    <property type="match status" value="1"/>
</dbReference>
<evidence type="ECO:0000313" key="8">
    <source>
        <dbReference type="Proteomes" id="UP001186944"/>
    </source>
</evidence>
<feature type="transmembrane region" description="Helical" evidence="6">
    <location>
        <begin position="485"/>
        <end position="504"/>
    </location>
</feature>
<feature type="transmembrane region" description="Helical" evidence="6">
    <location>
        <begin position="516"/>
        <end position="534"/>
    </location>
</feature>
<evidence type="ECO:0000256" key="5">
    <source>
        <dbReference type="ARBA" id="ARBA00023136"/>
    </source>
</evidence>
<sequence length="640" mass="69397">MFTSKASVPLMKMYTTTSEREADVRELKIMLENQKEQVPAACTDNVPGDVEKGGTLGGDTVAVCCSAPLPPVKDGGGEERIKEELEFRVSDVPPPHLCVLFGLQQVLLSISSTISIPIIVSQLICVRGSDLATSEIMSTFLFMCGVCTILQVIVGVRLPIIQGGCHKFIPAITALMSIPQWRCPTDDSLAGSANTTLNVTLDDSREIWQSRMREIQGGIMIASLTQVLIGCTGLLGWLLRFIGPMTICPTIALVGLSLIDVSLGFCEKHWGIAALTLFLVVLFSLYLRNINVPFPVYQRKKGCTTVKYPIFKLLPVILAVMIAWLFCGILTATNVLSDNPDDREYEARTDASQNVLDVSKWFFFPYPGQWGMPTVSAASYMGMLAATLTSIIESVGDYYACARISGEPPPPAHAVNRGISIEGIGSLISGAVGSGGATTSYSQNVGAIGFTKVASRAAFVTAGIIFLLCGIFGKFGALLTMMPKPVLGGIVVISFGMVTSVGLSNLQFVNLSSGRNLCIIGLSLLLGLMIPRYLQKNKDAINTGNDELDQVITVLLNTSMFVGGVVGFVLDNTVPGTPEERGLLKWRRKVTEPSTDDSTFTESVYDLPFITPFLYRHRIFRYFPFCPSFRFRCTSCRNVA</sequence>
<keyword evidence="8" id="KW-1185">Reference proteome</keyword>